<reference evidence="6" key="2">
    <citation type="submission" date="2015-04" db="EMBL/GenBank/DDBJ databases">
        <title>A butyrogenic pathway from the amino acid lysine in a human gut commensal.</title>
        <authorList>
            <person name="de Vos W.M."/>
            <person name="Bui N.T.P."/>
            <person name="Plugge C.M."/>
            <person name="Ritari J."/>
        </authorList>
    </citation>
    <scope>NUCLEOTIDE SEQUENCE [LARGE SCALE GENOMIC DNA]</scope>
    <source>
        <strain evidence="6">AF211</strain>
    </source>
</reference>
<keyword evidence="6" id="KW-1185">Reference proteome</keyword>
<evidence type="ECO:0000259" key="4">
    <source>
        <dbReference type="PROSITE" id="PS51272"/>
    </source>
</evidence>
<accession>A0A0S2W834</accession>
<dbReference type="AlphaFoldDB" id="A0A0S2W834"/>
<feature type="domain" description="SLH" evidence="4">
    <location>
        <begin position="613"/>
        <end position="676"/>
    </location>
</feature>
<feature type="chain" id="PRO_5006606437" description="SLH domain-containing protein" evidence="3">
    <location>
        <begin position="26"/>
        <end position="771"/>
    </location>
</feature>
<keyword evidence="3" id="KW-0732">Signal</keyword>
<evidence type="ECO:0000313" key="5">
    <source>
        <dbReference type="EMBL" id="ALP95508.1"/>
    </source>
</evidence>
<dbReference type="CDD" id="cd00198">
    <property type="entry name" value="vWFA"/>
    <property type="match status" value="1"/>
</dbReference>
<reference evidence="5 6" key="1">
    <citation type="journal article" date="2015" name="Nat. Commun.">
        <title>Production of butyrate from lysine and the Amadori product fructoselysine by a human gut commensal.</title>
        <authorList>
            <person name="Bui T.P."/>
            <person name="Ritari J."/>
            <person name="Boeren S."/>
            <person name="de Waard P."/>
            <person name="Plugge C.M."/>
            <person name="de Vos W.M."/>
        </authorList>
    </citation>
    <scope>NUCLEOTIDE SEQUENCE [LARGE SCALE GENOMIC DNA]</scope>
    <source>
        <strain evidence="5 6">AF211</strain>
    </source>
</reference>
<protein>
    <recommendedName>
        <fullName evidence="4">SLH domain-containing protein</fullName>
    </recommendedName>
</protein>
<evidence type="ECO:0000256" key="3">
    <source>
        <dbReference type="SAM" id="SignalP"/>
    </source>
</evidence>
<evidence type="ECO:0000313" key="6">
    <source>
        <dbReference type="Proteomes" id="UP000064844"/>
    </source>
</evidence>
<dbReference type="Gene3D" id="3.40.50.410">
    <property type="entry name" value="von Willebrand factor, type A domain"/>
    <property type="match status" value="1"/>
</dbReference>
<gene>
    <name evidence="5" type="ORF">IB211_03117c</name>
</gene>
<name>A0A0S2W834_9FIRM</name>
<dbReference type="SUPFAM" id="SSF53300">
    <property type="entry name" value="vWA-like"/>
    <property type="match status" value="1"/>
</dbReference>
<sequence length="771" mass="83114">MDKRRILAAALTAVMLLGMLPAALAAEPQPTEAADELGITLLKTAGALNSVRETKISLEISAPVNETPVAVEFVMDATSSLFSSGDEIMIQSWAEEIRGAMADKNVYAGLTVFANDAKTVYEMSQLTAESTFDYSLGEEMLWLAGHTGTNLQAGIRAGLADLEKAPDTIPQANRYLVLITDGGSFWWLDDAGNPANDTYNDGTRLQNNDAAEGGYESLTDLTALLGQTVSAQPAAYTAAGDEALADVVGQIKTSGALTNFEKGVYFAAKELDKVTEAGVRLITVRYPYYADEEGLSALTTLAGQLMDYAERKSVFTASPASLEETAAELESVMDQIYGGGVNVVVPAGSTITDVIGKDEDYDFDLSIKSKEIPALADFALKIGGDAPMEGQLDENNQITFADGSTLTYYPEAEGQDERFVLTLGQDIHRSERVSLTYTARLAERDTSRGEHYVYPNVEAYLTLSDTDESYLFPRPRLGYTISGGGSGGGGGDTVIDENDTPLGPLPELNMADHFAYIIGRDDGLVHPEASITRAEVATIFFRMLTEDSRAQLWTTTNPYSDVAAEAWYNNAVSTLTTSGVIMGKPGNVFDPDAPITRAEFATIAVRFFGGNYEGEDQFTDIAGHWANKYINRAAVLGLINGKGDGTFDPNADITRAEAMAIVNRTLGRKPDADHMLPNMITWEDNLDESKWYYADVQEATNSHDFEVESGADGLYEIWTGLLQVRDWAALEREWSESNSSSNPGDVVSDVVTEPEAGEGTAADGGQIETET</sequence>
<dbReference type="InterPro" id="IPR051465">
    <property type="entry name" value="Cell_Envelope_Struct_Comp"/>
</dbReference>
<dbReference type="Pfam" id="PF00395">
    <property type="entry name" value="SLH"/>
    <property type="match status" value="2"/>
</dbReference>
<evidence type="ECO:0000256" key="2">
    <source>
        <dbReference type="SAM" id="MobiDB-lite"/>
    </source>
</evidence>
<dbReference type="EMBL" id="CP011307">
    <property type="protein sequence ID" value="ALP95508.1"/>
    <property type="molecule type" value="Genomic_DNA"/>
</dbReference>
<evidence type="ECO:0000256" key="1">
    <source>
        <dbReference type="ARBA" id="ARBA00022737"/>
    </source>
</evidence>
<dbReference type="PANTHER" id="PTHR43308">
    <property type="entry name" value="OUTER MEMBRANE PROTEIN ALPHA-RELATED"/>
    <property type="match status" value="1"/>
</dbReference>
<keyword evidence="1" id="KW-0677">Repeat</keyword>
<dbReference type="InterPro" id="IPR036465">
    <property type="entry name" value="vWFA_dom_sf"/>
</dbReference>
<dbReference type="Proteomes" id="UP000064844">
    <property type="component" value="Chromosome"/>
</dbReference>
<organism evidence="5 6">
    <name type="scientific">Intestinimonas butyriciproducens</name>
    <dbReference type="NCBI Taxonomy" id="1297617"/>
    <lineage>
        <taxon>Bacteria</taxon>
        <taxon>Bacillati</taxon>
        <taxon>Bacillota</taxon>
        <taxon>Clostridia</taxon>
        <taxon>Eubacteriales</taxon>
        <taxon>Intestinimonas</taxon>
    </lineage>
</organism>
<dbReference type="RefSeq" id="WP_058118534.1">
    <property type="nucleotide sequence ID" value="NZ_CP011307.1"/>
</dbReference>
<feature type="signal peptide" evidence="3">
    <location>
        <begin position="1"/>
        <end position="25"/>
    </location>
</feature>
<proteinExistence type="predicted"/>
<feature type="domain" description="SLH" evidence="4">
    <location>
        <begin position="555"/>
        <end position="612"/>
    </location>
</feature>
<dbReference type="eggNOG" id="COG4447">
    <property type="taxonomic scope" value="Bacteria"/>
</dbReference>
<dbReference type="KEGG" id="ibu:IB211_03117c"/>
<dbReference type="STRING" id="1297617.IB211_03117c"/>
<dbReference type="PROSITE" id="PS51272">
    <property type="entry name" value="SLH"/>
    <property type="match status" value="2"/>
</dbReference>
<dbReference type="InterPro" id="IPR001119">
    <property type="entry name" value="SLH_dom"/>
</dbReference>
<feature type="region of interest" description="Disordered" evidence="2">
    <location>
        <begin position="734"/>
        <end position="771"/>
    </location>
</feature>